<keyword evidence="3" id="KW-1185">Reference proteome</keyword>
<feature type="domain" description="AB hydrolase-1" evidence="1">
    <location>
        <begin position="22"/>
        <end position="111"/>
    </location>
</feature>
<dbReference type="Proteomes" id="UP001501470">
    <property type="component" value="Unassembled WGS sequence"/>
</dbReference>
<sequence length="125" mass="13178">MAAPALPSPSLSHIVPISATDLILDRAHFGEDFAQDAPRAEQQVLAATQKPVAAATLGATVTGTPAWKQFPTWYQIATADRMIPVAAERAMAARARTVELGTGHAAMVSRPVHTAQLIERAATGR</sequence>
<gene>
    <name evidence="2" type="ORF">GCM10009827_078440</name>
</gene>
<comment type="caution">
    <text evidence="2">The sequence shown here is derived from an EMBL/GenBank/DDBJ whole genome shotgun (WGS) entry which is preliminary data.</text>
</comment>
<dbReference type="InterPro" id="IPR029058">
    <property type="entry name" value="AB_hydrolase_fold"/>
</dbReference>
<dbReference type="PANTHER" id="PTHR37017">
    <property type="entry name" value="AB HYDROLASE-1 DOMAIN-CONTAINING PROTEIN-RELATED"/>
    <property type="match status" value="1"/>
</dbReference>
<protein>
    <recommendedName>
        <fullName evidence="1">AB hydrolase-1 domain-containing protein</fullName>
    </recommendedName>
</protein>
<proteinExistence type="predicted"/>
<dbReference type="InterPro" id="IPR000073">
    <property type="entry name" value="AB_hydrolase_1"/>
</dbReference>
<evidence type="ECO:0000313" key="3">
    <source>
        <dbReference type="Proteomes" id="UP001501470"/>
    </source>
</evidence>
<dbReference type="SUPFAM" id="SSF53474">
    <property type="entry name" value="alpha/beta-Hydrolases"/>
    <property type="match status" value="1"/>
</dbReference>
<name>A0ABP4ML50_9ACTN</name>
<evidence type="ECO:0000313" key="2">
    <source>
        <dbReference type="EMBL" id="GAA1546601.1"/>
    </source>
</evidence>
<dbReference type="InterPro" id="IPR052897">
    <property type="entry name" value="Sec-Metab_Biosynth_Hydrolase"/>
</dbReference>
<dbReference type="Pfam" id="PF12697">
    <property type="entry name" value="Abhydrolase_6"/>
    <property type="match status" value="1"/>
</dbReference>
<dbReference type="Gene3D" id="3.40.50.1820">
    <property type="entry name" value="alpha/beta hydrolase"/>
    <property type="match status" value="1"/>
</dbReference>
<evidence type="ECO:0000259" key="1">
    <source>
        <dbReference type="Pfam" id="PF12697"/>
    </source>
</evidence>
<dbReference type="EMBL" id="BAAAQD010000019">
    <property type="protein sequence ID" value="GAA1546601.1"/>
    <property type="molecule type" value="Genomic_DNA"/>
</dbReference>
<organism evidence="2 3">
    <name type="scientific">Dactylosporangium maewongense</name>
    <dbReference type="NCBI Taxonomy" id="634393"/>
    <lineage>
        <taxon>Bacteria</taxon>
        <taxon>Bacillati</taxon>
        <taxon>Actinomycetota</taxon>
        <taxon>Actinomycetes</taxon>
        <taxon>Micromonosporales</taxon>
        <taxon>Micromonosporaceae</taxon>
        <taxon>Dactylosporangium</taxon>
    </lineage>
</organism>
<reference evidence="3" key="1">
    <citation type="journal article" date="2019" name="Int. J. Syst. Evol. Microbiol.">
        <title>The Global Catalogue of Microorganisms (GCM) 10K type strain sequencing project: providing services to taxonomists for standard genome sequencing and annotation.</title>
        <authorList>
            <consortium name="The Broad Institute Genomics Platform"/>
            <consortium name="The Broad Institute Genome Sequencing Center for Infectious Disease"/>
            <person name="Wu L."/>
            <person name="Ma J."/>
        </authorList>
    </citation>
    <scope>NUCLEOTIDE SEQUENCE [LARGE SCALE GENOMIC DNA]</scope>
    <source>
        <strain evidence="3">JCM 15933</strain>
    </source>
</reference>
<dbReference type="PANTHER" id="PTHR37017:SF11">
    <property type="entry name" value="ESTERASE_LIPASE_THIOESTERASE DOMAIN-CONTAINING PROTEIN"/>
    <property type="match status" value="1"/>
</dbReference>
<accession>A0ABP4ML50</accession>